<feature type="signal peptide" evidence="1">
    <location>
        <begin position="1"/>
        <end position="22"/>
    </location>
</feature>
<name>A0ABQ7KUH4_BRACM</name>
<evidence type="ECO:0008006" key="4">
    <source>
        <dbReference type="Google" id="ProtNLM"/>
    </source>
</evidence>
<comment type="caution">
    <text evidence="2">The sequence shown here is derived from an EMBL/GenBank/DDBJ whole genome shotgun (WGS) entry which is preliminary data.</text>
</comment>
<accession>A0ABQ7KUH4</accession>
<dbReference type="PROSITE" id="PS51367">
    <property type="entry name" value="THAUMATIN_2"/>
    <property type="match status" value="2"/>
</dbReference>
<dbReference type="Proteomes" id="UP000823674">
    <property type="component" value="Chromosome A07"/>
</dbReference>
<evidence type="ECO:0000256" key="1">
    <source>
        <dbReference type="SAM" id="SignalP"/>
    </source>
</evidence>
<gene>
    <name evidence="2" type="primary">A07p004140.1_BraROA</name>
    <name evidence="2" type="ORF">IGI04_025800</name>
</gene>
<keyword evidence="3" id="KW-1185">Reference proteome</keyword>
<dbReference type="SMART" id="SM00205">
    <property type="entry name" value="THN"/>
    <property type="match status" value="2"/>
</dbReference>
<dbReference type="InterPro" id="IPR037176">
    <property type="entry name" value="Osmotin/thaumatin-like_sf"/>
</dbReference>
<feature type="chain" id="PRO_5046300087" description="Thaumatin-like protein" evidence="1">
    <location>
        <begin position="23"/>
        <end position="622"/>
    </location>
</feature>
<sequence>MGFIKVSSFLFVIFFLINGGSSTTFTVVNQCNYTVWPGLLSGAGTAPLSTTGFSLNSSESRVISIPASWSGRIWGRTLCSQNPTTGKFTCVTGDCGSSKIECSGAGGKPPATLAEFTLNGATNSNIFTSNLDFFDISLVDGYNIPVTIVPHGGAAGVGKCMAAGCAADLNVVCPPQLKLTMEDAAGVAVACKSACEAFGTPEFCCSGAFGTPDTCKASEYAGFFKKACPTAYSYAYDDGTSTFTCSGADYMDLVKVPSFLVVILFLINGASSTTFTVVNQCNYTVWPGLLSGAGTAPLSTTGFSLNTSESRVISVPASWSGRIWGRTLCNQNATTGKFTCVTGDCGSSQIECSGAGANPPATLAEFTLNGSDNLDFFDVSLVDGNNVPMMVVPRGGANGVGKCNATGCAADLNGVCPAQLKVTVDAVAVACKSACEAFGTPEYCCSGAFGTPDKCKPSEYSAFFKKACPTAYSYAYDDGTSTFTCSGADYIITFCPPSSGSPKPEAVNVSAAPTFSIAFILSVLAVAVSWVGNTPYLIFQCGIWIDISHSPPQAKDHTPCALSSSESSRCLVASSTFDTFSRKDVLTNLCRTSLSTLKGLIPTRRVFWSSCRFLVNRSDTNC</sequence>
<dbReference type="Gene3D" id="2.60.110.10">
    <property type="entry name" value="Thaumatin"/>
    <property type="match status" value="2"/>
</dbReference>
<keyword evidence="1" id="KW-0732">Signal</keyword>
<dbReference type="SUPFAM" id="SSF49870">
    <property type="entry name" value="Osmotin, thaumatin-like protein"/>
    <property type="match status" value="2"/>
</dbReference>
<evidence type="ECO:0000313" key="3">
    <source>
        <dbReference type="Proteomes" id="UP000823674"/>
    </source>
</evidence>
<proteinExistence type="predicted"/>
<dbReference type="EMBL" id="JADBGQ010000009">
    <property type="protein sequence ID" value="KAG5377958.1"/>
    <property type="molecule type" value="Genomic_DNA"/>
</dbReference>
<dbReference type="PANTHER" id="PTHR31048">
    <property type="entry name" value="OS03G0233200 PROTEIN"/>
    <property type="match status" value="1"/>
</dbReference>
<protein>
    <recommendedName>
        <fullName evidence="4">Thaumatin-like protein</fullName>
    </recommendedName>
</protein>
<dbReference type="PRINTS" id="PR00347">
    <property type="entry name" value="THAUMATIN"/>
</dbReference>
<dbReference type="InterPro" id="IPR001938">
    <property type="entry name" value="Thaumatin"/>
</dbReference>
<evidence type="ECO:0000313" key="2">
    <source>
        <dbReference type="EMBL" id="KAG5377958.1"/>
    </source>
</evidence>
<organism evidence="2 3">
    <name type="scientific">Brassica rapa subsp. trilocularis</name>
    <dbReference type="NCBI Taxonomy" id="1813537"/>
    <lineage>
        <taxon>Eukaryota</taxon>
        <taxon>Viridiplantae</taxon>
        <taxon>Streptophyta</taxon>
        <taxon>Embryophyta</taxon>
        <taxon>Tracheophyta</taxon>
        <taxon>Spermatophyta</taxon>
        <taxon>Magnoliopsida</taxon>
        <taxon>eudicotyledons</taxon>
        <taxon>Gunneridae</taxon>
        <taxon>Pentapetalae</taxon>
        <taxon>rosids</taxon>
        <taxon>malvids</taxon>
        <taxon>Brassicales</taxon>
        <taxon>Brassicaceae</taxon>
        <taxon>Brassiceae</taxon>
        <taxon>Brassica</taxon>
    </lineage>
</organism>
<reference evidence="2 3" key="1">
    <citation type="submission" date="2021-03" db="EMBL/GenBank/DDBJ databases">
        <authorList>
            <person name="King G.J."/>
            <person name="Bancroft I."/>
            <person name="Baten A."/>
            <person name="Bloomfield J."/>
            <person name="Borpatragohain P."/>
            <person name="He Z."/>
            <person name="Irish N."/>
            <person name="Irwin J."/>
            <person name="Liu K."/>
            <person name="Mauleon R.P."/>
            <person name="Moore J."/>
            <person name="Morris R."/>
            <person name="Ostergaard L."/>
            <person name="Wang B."/>
            <person name="Wells R."/>
        </authorList>
    </citation>
    <scope>NUCLEOTIDE SEQUENCE [LARGE SCALE GENOMIC DNA]</scope>
    <source>
        <strain evidence="2">R-o-18</strain>
        <tissue evidence="2">Leaf</tissue>
    </source>
</reference>
<dbReference type="CDD" id="cd09218">
    <property type="entry name" value="TLP-PA"/>
    <property type="match status" value="2"/>
</dbReference>
<dbReference type="Pfam" id="PF00314">
    <property type="entry name" value="Thaumatin"/>
    <property type="match status" value="2"/>
</dbReference>